<dbReference type="GO" id="GO:0005737">
    <property type="term" value="C:cytoplasm"/>
    <property type="evidence" value="ECO:0007669"/>
    <property type="project" value="TreeGrafter"/>
</dbReference>
<dbReference type="eggNOG" id="COG0523">
    <property type="taxonomic scope" value="Bacteria"/>
</dbReference>
<dbReference type="Pfam" id="PF07683">
    <property type="entry name" value="CobW_C"/>
    <property type="match status" value="1"/>
</dbReference>
<proteinExistence type="predicted"/>
<dbReference type="Pfam" id="PF02492">
    <property type="entry name" value="cobW"/>
    <property type="match status" value="1"/>
</dbReference>
<dbReference type="EMBL" id="CP007453">
    <property type="protein sequence ID" value="AHM58042.1"/>
    <property type="molecule type" value="Genomic_DNA"/>
</dbReference>
<dbReference type="InterPro" id="IPR051316">
    <property type="entry name" value="Zinc-reg_GTPase_activator"/>
</dbReference>
<dbReference type="HOGENOM" id="CLU_017452_1_4_9"/>
<dbReference type="KEGG" id="eac:EAL2_808p05390"/>
<keyword evidence="3" id="KW-0614">Plasmid</keyword>
<evidence type="ECO:0000259" key="1">
    <source>
        <dbReference type="Pfam" id="PF02492"/>
    </source>
</evidence>
<protein>
    <submittedName>
        <fullName evidence="3">CobW/P47K family protein</fullName>
    </submittedName>
</protein>
<dbReference type="RefSeq" id="WP_025436889.1">
    <property type="nucleotide sequence ID" value="NZ_CP007453.1"/>
</dbReference>
<dbReference type="CDD" id="cd03112">
    <property type="entry name" value="CobW-like"/>
    <property type="match status" value="1"/>
</dbReference>
<feature type="domain" description="CobW C-terminal" evidence="2">
    <location>
        <begin position="221"/>
        <end position="288"/>
    </location>
</feature>
<evidence type="ECO:0000259" key="2">
    <source>
        <dbReference type="Pfam" id="PF07683"/>
    </source>
</evidence>
<dbReference type="InterPro" id="IPR027417">
    <property type="entry name" value="P-loop_NTPase"/>
</dbReference>
<dbReference type="SUPFAM" id="SSF52540">
    <property type="entry name" value="P-loop containing nucleoside triphosphate hydrolases"/>
    <property type="match status" value="1"/>
</dbReference>
<dbReference type="AlphaFoldDB" id="W8TPI2"/>
<dbReference type="InterPro" id="IPR011629">
    <property type="entry name" value="CobW-like_C"/>
</dbReference>
<organism evidence="3 4">
    <name type="scientific">Peptoclostridium acidaminophilum DSM 3953</name>
    <dbReference type="NCBI Taxonomy" id="1286171"/>
    <lineage>
        <taxon>Bacteria</taxon>
        <taxon>Bacillati</taxon>
        <taxon>Bacillota</taxon>
        <taxon>Clostridia</taxon>
        <taxon>Peptostreptococcales</taxon>
        <taxon>Peptoclostridiaceae</taxon>
        <taxon>Peptoclostridium</taxon>
    </lineage>
</organism>
<sequence>MNKAPKKLYLLTGFLGAGKTTFLKNVMDNLGDKKIGIIMNEFGKTGVDGTLVEKEGITLTEINRGSIFCSCLKISFVQAMVEMAAQELDYIFVESSGLADPSNIDEILDAVRRLAGEDAYDYRGAICIVDGRNFLEQIEDLETIKRQALYSNFVVINKVDLVDSSTVAAIKEKIMEINPYVKIEESSFGNVNYRFLEEDLVKEKWVETQDTTNTTENKPRTFTLRYDGAVEKSKFTSFLDAVSPHAFRIKGFSKLDDGWNQVDVVNKKIDYKEFDSSAPDSSVVFISRIGVGIIKEIADNWENIVGTEMKLR</sequence>
<dbReference type="Proteomes" id="UP000019591">
    <property type="component" value="Plasmid EAL2_808p"/>
</dbReference>
<gene>
    <name evidence="3" type="ORF">EAL2_808p05390</name>
</gene>
<name>W8TPI2_PEPAC</name>
<dbReference type="PATRIC" id="fig|1286171.3.peg.2723"/>
<evidence type="ECO:0000313" key="4">
    <source>
        <dbReference type="Proteomes" id="UP000019591"/>
    </source>
</evidence>
<dbReference type="InterPro" id="IPR003495">
    <property type="entry name" value="CobW/HypB/UreG_nucleotide-bd"/>
</dbReference>
<dbReference type="PANTHER" id="PTHR13748">
    <property type="entry name" value="COBW-RELATED"/>
    <property type="match status" value="1"/>
</dbReference>
<dbReference type="OrthoDB" id="9808822at2"/>
<geneLocation type="plasmid" evidence="3 4">
    <name>EAL2_808p</name>
</geneLocation>
<keyword evidence="4" id="KW-1185">Reference proteome</keyword>
<accession>W8TPI2</accession>
<reference evidence="3 4" key="1">
    <citation type="journal article" date="2014" name="Genome Announc.">
        <title>Complete Genome Sequence of Amino Acid-Utilizing Eubacterium acidaminophilum al-2 (DSM 3953).</title>
        <authorList>
            <person name="Poehlein A."/>
            <person name="Andreesen J.R."/>
            <person name="Daniel R."/>
        </authorList>
    </citation>
    <scope>NUCLEOTIDE SEQUENCE [LARGE SCALE GENOMIC DNA]</scope>
    <source>
        <strain evidence="3 4">DSM 3953</strain>
        <plasmid evidence="4">Plasmid EAL2_808p</plasmid>
    </source>
</reference>
<feature type="domain" description="CobW/HypB/UreG nucleotide-binding" evidence="1">
    <location>
        <begin position="9"/>
        <end position="182"/>
    </location>
</feature>
<evidence type="ECO:0000313" key="3">
    <source>
        <dbReference type="EMBL" id="AHM58042.1"/>
    </source>
</evidence>
<dbReference type="PANTHER" id="PTHR13748:SF62">
    <property type="entry name" value="COBW DOMAIN-CONTAINING PROTEIN"/>
    <property type="match status" value="1"/>
</dbReference>
<dbReference type="Gene3D" id="3.40.50.300">
    <property type="entry name" value="P-loop containing nucleotide triphosphate hydrolases"/>
    <property type="match status" value="1"/>
</dbReference>